<organism evidence="2">
    <name type="scientific">marine sediment metagenome</name>
    <dbReference type="NCBI Taxonomy" id="412755"/>
    <lineage>
        <taxon>unclassified sequences</taxon>
        <taxon>metagenomes</taxon>
        <taxon>ecological metagenomes</taxon>
    </lineage>
</organism>
<dbReference type="InterPro" id="IPR038389">
    <property type="entry name" value="PSMG2_sf"/>
</dbReference>
<dbReference type="EMBL" id="LAZR01003343">
    <property type="protein sequence ID" value="KKN19360.1"/>
    <property type="molecule type" value="Genomic_DNA"/>
</dbReference>
<dbReference type="AlphaFoldDB" id="A0A0F9NIN0"/>
<feature type="non-terminal residue" evidence="2">
    <location>
        <position position="1"/>
    </location>
</feature>
<dbReference type="Gene3D" id="3.40.50.10900">
    <property type="entry name" value="PAC-like subunit"/>
    <property type="match status" value="1"/>
</dbReference>
<comment type="caution">
    <text evidence="2">The sequence shown here is derived from an EMBL/GenBank/DDBJ whole genome shotgun (WGS) entry which is preliminary data.</text>
</comment>
<dbReference type="PANTHER" id="PTHR35610:SF7">
    <property type="entry name" value="3-ISOPROPYLMALATE DEHYDRATASE"/>
    <property type="match status" value="1"/>
</dbReference>
<sequence>IVDDSLLSAPKAEILYWEDPNKLRDIILITADAQSLSPRGIYKISDFLCEIIHQYQIKLIIALGAYPVNRRKINSKVPKIYISSTNRKLLGQYLMENNYKKIQKGVIIGANGLIPTLAKARFDIDGLVFLAETDNLAIVNEDITDLRASITLLEMLKKSFTLPIKKKYSLENIDDITKNLQVKRDQLEKDLDSLQLIDADDKQKSLYI</sequence>
<evidence type="ECO:0000313" key="2">
    <source>
        <dbReference type="EMBL" id="KKN19360.1"/>
    </source>
</evidence>
<dbReference type="PANTHER" id="PTHR35610">
    <property type="entry name" value="3-ISOPROPYLMALATE DEHYDRATASE-RELATED"/>
    <property type="match status" value="1"/>
</dbReference>
<proteinExistence type="predicted"/>
<accession>A0A0F9NIN0</accession>
<dbReference type="SUPFAM" id="SSF159659">
    <property type="entry name" value="Cgl1923-like"/>
    <property type="match status" value="1"/>
</dbReference>
<gene>
    <name evidence="2" type="ORF">LCGC14_0946430</name>
</gene>
<evidence type="ECO:0000256" key="1">
    <source>
        <dbReference type="SAM" id="Coils"/>
    </source>
</evidence>
<keyword evidence="1" id="KW-0175">Coiled coil</keyword>
<name>A0A0F9NIN0_9ZZZZ</name>
<dbReference type="InterPro" id="IPR019151">
    <property type="entry name" value="Proteasome_assmbl_chaperone_2"/>
</dbReference>
<reference evidence="2" key="1">
    <citation type="journal article" date="2015" name="Nature">
        <title>Complex archaea that bridge the gap between prokaryotes and eukaryotes.</title>
        <authorList>
            <person name="Spang A."/>
            <person name="Saw J.H."/>
            <person name="Jorgensen S.L."/>
            <person name="Zaremba-Niedzwiedzka K."/>
            <person name="Martijn J."/>
            <person name="Lind A.E."/>
            <person name="van Eijk R."/>
            <person name="Schleper C."/>
            <person name="Guy L."/>
            <person name="Ettema T.J."/>
        </authorList>
    </citation>
    <scope>NUCLEOTIDE SEQUENCE</scope>
</reference>
<protein>
    <submittedName>
        <fullName evidence="2">Uncharacterized protein</fullName>
    </submittedName>
</protein>
<dbReference type="Pfam" id="PF09754">
    <property type="entry name" value="PAC2"/>
    <property type="match status" value="1"/>
</dbReference>
<feature type="coiled-coil region" evidence="1">
    <location>
        <begin position="170"/>
        <end position="197"/>
    </location>
</feature>